<dbReference type="InterPro" id="IPR006750">
    <property type="entry name" value="YdcZ"/>
</dbReference>
<feature type="transmembrane region" description="Helical" evidence="1">
    <location>
        <begin position="103"/>
        <end position="123"/>
    </location>
</feature>
<keyword evidence="3" id="KW-1185">Reference proteome</keyword>
<dbReference type="RefSeq" id="WP_155599231.1">
    <property type="nucleotide sequence ID" value="NZ_RCNR01000008.1"/>
</dbReference>
<dbReference type="PANTHER" id="PTHR34821:SF2">
    <property type="entry name" value="INNER MEMBRANE PROTEIN YDCZ"/>
    <property type="match status" value="1"/>
</dbReference>
<keyword evidence="1" id="KW-0472">Membrane</keyword>
<evidence type="ECO:0000313" key="2">
    <source>
        <dbReference type="EMBL" id="MUH35390.1"/>
    </source>
</evidence>
<reference evidence="2 3" key="1">
    <citation type="journal article" date="2019" name="Mar. Drugs">
        <title>Comparative Genomics and CAZyme Genome Repertoires of Marine Zobellia amurskyensis KMM 3526(T) and Zobellia laminariae KMM 3676(T).</title>
        <authorList>
            <person name="Chernysheva N."/>
            <person name="Bystritskaya E."/>
            <person name="Stenkova A."/>
            <person name="Golovkin I."/>
            <person name="Nedashkovskaya O."/>
            <person name="Isaeva M."/>
        </authorList>
    </citation>
    <scope>NUCLEOTIDE SEQUENCE [LARGE SCALE GENOMIC DNA]</scope>
    <source>
        <strain evidence="2 3">KMM 3526</strain>
    </source>
</reference>
<feature type="transmembrane region" description="Helical" evidence="1">
    <location>
        <begin position="35"/>
        <end position="57"/>
    </location>
</feature>
<feature type="transmembrane region" description="Helical" evidence="1">
    <location>
        <begin position="129"/>
        <end position="148"/>
    </location>
</feature>
<evidence type="ECO:0000313" key="3">
    <source>
        <dbReference type="Proteomes" id="UP000540519"/>
    </source>
</evidence>
<dbReference type="Proteomes" id="UP000540519">
    <property type="component" value="Unassembled WGS sequence"/>
</dbReference>
<dbReference type="OrthoDB" id="9097160at2"/>
<name>A0A7X3D188_9FLAO</name>
<dbReference type="GO" id="GO:0005886">
    <property type="term" value="C:plasma membrane"/>
    <property type="evidence" value="ECO:0007669"/>
    <property type="project" value="TreeGrafter"/>
</dbReference>
<keyword evidence="1" id="KW-1133">Transmembrane helix</keyword>
<accession>A0A7X3D188</accession>
<organism evidence="2 3">
    <name type="scientific">Zobellia amurskyensis</name>
    <dbReference type="NCBI Taxonomy" id="248905"/>
    <lineage>
        <taxon>Bacteria</taxon>
        <taxon>Pseudomonadati</taxon>
        <taxon>Bacteroidota</taxon>
        <taxon>Flavobacteriia</taxon>
        <taxon>Flavobacteriales</taxon>
        <taxon>Flavobacteriaceae</taxon>
        <taxon>Zobellia</taxon>
    </lineage>
</organism>
<feature type="transmembrane region" description="Helical" evidence="1">
    <location>
        <begin position="69"/>
        <end position="91"/>
    </location>
</feature>
<evidence type="ECO:0000256" key="1">
    <source>
        <dbReference type="SAM" id="Phobius"/>
    </source>
</evidence>
<proteinExistence type="predicted"/>
<dbReference type="EMBL" id="RCNR01000008">
    <property type="protein sequence ID" value="MUH35390.1"/>
    <property type="molecule type" value="Genomic_DNA"/>
</dbReference>
<gene>
    <name evidence="2" type="ORF">D9O36_06025</name>
</gene>
<feature type="transmembrane region" description="Helical" evidence="1">
    <location>
        <begin position="6"/>
        <end position="23"/>
    </location>
</feature>
<keyword evidence="1" id="KW-0812">Transmembrane</keyword>
<protein>
    <submittedName>
        <fullName evidence="2">DMT family transporter</fullName>
    </submittedName>
</protein>
<sequence length="149" mass="16011">MNQTTLSMLAVLGGVFLAAQGGFNSNLGVLLKNPLLASVAAFFSSTVFAIAFVLLSAKSPPNWTDVRQIPIYLWFTGGLFSVVGISLYYYTIPKLGISTMISLGLFGQLAFSMVAGHFGWLNLPVEPITFKRGTGFVILMSGIILINIK</sequence>
<dbReference type="PANTHER" id="PTHR34821">
    <property type="entry name" value="INNER MEMBRANE PROTEIN YDCZ"/>
    <property type="match status" value="1"/>
</dbReference>
<comment type="caution">
    <text evidence="2">The sequence shown here is derived from an EMBL/GenBank/DDBJ whole genome shotgun (WGS) entry which is preliminary data.</text>
</comment>
<dbReference type="Pfam" id="PF04657">
    <property type="entry name" value="DMT_YdcZ"/>
    <property type="match status" value="1"/>
</dbReference>
<dbReference type="AlphaFoldDB" id="A0A7X3D188"/>